<dbReference type="PANTHER" id="PTHR30185">
    <property type="entry name" value="CRYPTIC BETA-GLUCOSIDE BGL OPERON ANTITERMINATOR"/>
    <property type="match status" value="1"/>
</dbReference>
<gene>
    <name evidence="9" type="ORF">GLW04_09795</name>
</gene>
<feature type="domain" description="PRD" evidence="8">
    <location>
        <begin position="191"/>
        <end position="296"/>
    </location>
</feature>
<dbReference type="PROSITE" id="PS00372">
    <property type="entry name" value="PTS_EIIA_TYPE_2_HIS"/>
    <property type="match status" value="1"/>
</dbReference>
<dbReference type="Pfam" id="PF00874">
    <property type="entry name" value="PRD"/>
    <property type="match status" value="2"/>
</dbReference>
<dbReference type="Gene3D" id="3.40.50.2300">
    <property type="match status" value="1"/>
</dbReference>
<dbReference type="PROSITE" id="PS51099">
    <property type="entry name" value="PTS_EIIB_TYPE_2"/>
    <property type="match status" value="1"/>
</dbReference>
<evidence type="ECO:0000256" key="1">
    <source>
        <dbReference type="ARBA" id="ARBA00022679"/>
    </source>
</evidence>
<dbReference type="InterPro" id="IPR002178">
    <property type="entry name" value="PTS_EIIA_type-2_dom"/>
</dbReference>
<dbReference type="SUPFAM" id="SSF46785">
    <property type="entry name" value="Winged helix' DNA-binding domain"/>
    <property type="match status" value="1"/>
</dbReference>
<feature type="domain" description="PTS EIIA type-2" evidence="6">
    <location>
        <begin position="552"/>
        <end position="695"/>
    </location>
</feature>
<dbReference type="InterPro" id="IPR011608">
    <property type="entry name" value="PRD"/>
</dbReference>
<dbReference type="PROSITE" id="PS51372">
    <property type="entry name" value="PRD_2"/>
    <property type="match status" value="2"/>
</dbReference>
<evidence type="ECO:0000256" key="4">
    <source>
        <dbReference type="ARBA" id="ARBA00023159"/>
    </source>
</evidence>
<sequence>MVLDKRRAHLLSILNQSTAPVPVQELAFQMNVSSRTVYYDVEQINDWLSAQDLALLETRHGKGLCLPESSRQHLESAVMDVGGWHYQLSKKERTLLIKANVLLQQHVSMSTFMDLTHMSRGTVAKVIAALKREFEQAGLTLHYQKGTGYKVDGAEDAQRLMLLNLVVDAFSHPEWVTVQNNIQDMALPSFVPPEDNSRVIKRLLFNVEEQLGATFTDEMADMLALQMLMMVKRMEMNRFVKLQPEEKEVLKQTDACRSASAITQELERIWPVTFPEDEICFLTMNLLSSKVQHNDISRYSERESDGLRQVIHQMIEDFQIYSFVVFDDRRGLEENLLSHIKPAYYRIKYGVKVTNELAQTIQETYADLYHLTKRVIKHLELFIGKPVPDEETAYITLHFGGWLNKEKKAVETKYRGIIVCENGIGTSNMLRSQLEELIAGLRITAILSKREYQKNRHEADIVFSTNYVKASEIPVIHVPAILNNYEKERVIQSMNQLFETEPADRSLPAALMDTIQKYATIHQKDLLQKEIMMMLDSLHTDRKELRKPMLNELLTNDTIQLQDQSPDWQEAIRTAAQPLINRASIHPEYVEAMITNVKELGPYIVIAPGIAIPHARPESGVEQLGMSLLKLDEPVAFSDKEKHKAQLIIILAAIDNQTHLKALAQLTELLSDEQAVDQMIQAASNEEILQLIHQTIEV</sequence>
<comment type="caution">
    <text evidence="9">The sequence shown here is derived from an EMBL/GenBank/DDBJ whole genome shotgun (WGS) entry which is preliminary data.</text>
</comment>
<dbReference type="Proteomes" id="UP000460949">
    <property type="component" value="Unassembled WGS sequence"/>
</dbReference>
<feature type="domain" description="PRD" evidence="8">
    <location>
        <begin position="302"/>
        <end position="409"/>
    </location>
</feature>
<dbReference type="InterPro" id="IPR007737">
    <property type="entry name" value="Mga_HTH"/>
</dbReference>
<organism evidence="9 10">
    <name type="scientific">Halobacillus litoralis</name>
    <dbReference type="NCBI Taxonomy" id="45668"/>
    <lineage>
        <taxon>Bacteria</taxon>
        <taxon>Bacillati</taxon>
        <taxon>Bacillota</taxon>
        <taxon>Bacilli</taxon>
        <taxon>Bacillales</taxon>
        <taxon>Bacillaceae</taxon>
        <taxon>Halobacillus</taxon>
    </lineage>
</organism>
<proteinExistence type="predicted"/>
<evidence type="ECO:0000256" key="3">
    <source>
        <dbReference type="ARBA" id="ARBA00023015"/>
    </source>
</evidence>
<dbReference type="SUPFAM" id="SSF52794">
    <property type="entry name" value="PTS system IIB component-like"/>
    <property type="match status" value="1"/>
</dbReference>
<dbReference type="SUPFAM" id="SSF55804">
    <property type="entry name" value="Phoshotransferase/anion transport protein"/>
    <property type="match status" value="1"/>
</dbReference>
<dbReference type="GO" id="GO:0009401">
    <property type="term" value="P:phosphoenolpyruvate-dependent sugar phosphotransferase system"/>
    <property type="evidence" value="ECO:0007669"/>
    <property type="project" value="InterPro"/>
</dbReference>
<dbReference type="InterPro" id="IPR036390">
    <property type="entry name" value="WH_DNA-bd_sf"/>
</dbReference>
<dbReference type="InterPro" id="IPR016152">
    <property type="entry name" value="PTrfase/Anion_transptr"/>
</dbReference>
<dbReference type="Gene3D" id="1.10.1790.10">
    <property type="entry name" value="PRD domain"/>
    <property type="match status" value="2"/>
</dbReference>
<dbReference type="Pfam" id="PF05043">
    <property type="entry name" value="Mga"/>
    <property type="match status" value="1"/>
</dbReference>
<dbReference type="PROSITE" id="PS51094">
    <property type="entry name" value="PTS_EIIA_TYPE_2"/>
    <property type="match status" value="1"/>
</dbReference>
<dbReference type="InterPro" id="IPR013196">
    <property type="entry name" value="HTH_11"/>
</dbReference>
<keyword evidence="2" id="KW-0677">Repeat</keyword>
<accession>A0A845DSQ0</accession>
<dbReference type="Pfam" id="PF00359">
    <property type="entry name" value="PTS_EIIA_2"/>
    <property type="match status" value="1"/>
</dbReference>
<evidence type="ECO:0000256" key="2">
    <source>
        <dbReference type="ARBA" id="ARBA00022737"/>
    </source>
</evidence>
<evidence type="ECO:0000313" key="9">
    <source>
        <dbReference type="EMBL" id="MYL20178.1"/>
    </source>
</evidence>
<dbReference type="InterPro" id="IPR036095">
    <property type="entry name" value="PTS_EIIB-like_sf"/>
</dbReference>
<dbReference type="Gene3D" id="1.10.10.10">
    <property type="entry name" value="Winged helix-like DNA-binding domain superfamily/Winged helix DNA-binding domain"/>
    <property type="match status" value="1"/>
</dbReference>
<dbReference type="PANTHER" id="PTHR30185:SF9">
    <property type="entry name" value="MANNITOL-SPECIFIC PHOSPHOTRANSFERASE ENZYME IIA COMPONENT"/>
    <property type="match status" value="1"/>
</dbReference>
<reference evidence="9 10" key="1">
    <citation type="submission" date="2019-11" db="EMBL/GenBank/DDBJ databases">
        <title>Genome sequences of 17 halophilic strains isolated from different environments.</title>
        <authorList>
            <person name="Furrow R.E."/>
        </authorList>
    </citation>
    <scope>NUCLEOTIDE SEQUENCE [LARGE SCALE GENOMIC DNA]</scope>
    <source>
        <strain evidence="9 10">22511_23_Filter</strain>
    </source>
</reference>
<dbReference type="GO" id="GO:0006355">
    <property type="term" value="P:regulation of DNA-templated transcription"/>
    <property type="evidence" value="ECO:0007669"/>
    <property type="project" value="InterPro"/>
</dbReference>
<feature type="domain" description="PTS EIIB type-2" evidence="7">
    <location>
        <begin position="414"/>
        <end position="502"/>
    </location>
</feature>
<keyword evidence="5" id="KW-0804">Transcription</keyword>
<dbReference type="Gene3D" id="3.40.930.10">
    <property type="entry name" value="Mannitol-specific EII, Chain A"/>
    <property type="match status" value="1"/>
</dbReference>
<evidence type="ECO:0000259" key="6">
    <source>
        <dbReference type="PROSITE" id="PS51094"/>
    </source>
</evidence>
<keyword evidence="4" id="KW-0010">Activator</keyword>
<evidence type="ECO:0000259" key="7">
    <source>
        <dbReference type="PROSITE" id="PS51099"/>
    </source>
</evidence>
<dbReference type="InterPro" id="IPR050661">
    <property type="entry name" value="BglG_antiterminators"/>
</dbReference>
<dbReference type="EMBL" id="WMET01000002">
    <property type="protein sequence ID" value="MYL20178.1"/>
    <property type="molecule type" value="Genomic_DNA"/>
</dbReference>
<evidence type="ECO:0000256" key="5">
    <source>
        <dbReference type="ARBA" id="ARBA00023163"/>
    </source>
</evidence>
<name>A0A845DSQ0_9BACI</name>
<dbReference type="AlphaFoldDB" id="A0A845DSQ0"/>
<dbReference type="InterPro" id="IPR013011">
    <property type="entry name" value="PTS_EIIB_2"/>
</dbReference>
<dbReference type="CDD" id="cd05568">
    <property type="entry name" value="PTS_IIB_bgl_like"/>
    <property type="match status" value="1"/>
</dbReference>
<keyword evidence="3" id="KW-0805">Transcription regulation</keyword>
<dbReference type="RefSeq" id="WP_160836649.1">
    <property type="nucleotide sequence ID" value="NZ_WMET01000002.1"/>
</dbReference>
<dbReference type="CDD" id="cd00211">
    <property type="entry name" value="PTS_IIA_fru"/>
    <property type="match status" value="1"/>
</dbReference>
<dbReference type="Pfam" id="PF08279">
    <property type="entry name" value="HTH_11"/>
    <property type="match status" value="1"/>
</dbReference>
<protein>
    <submittedName>
        <fullName evidence="9">PRD domain-containing protein</fullName>
    </submittedName>
</protein>
<dbReference type="InterPro" id="IPR036634">
    <property type="entry name" value="PRD_sf"/>
</dbReference>
<keyword evidence="1" id="KW-0808">Transferase</keyword>
<evidence type="ECO:0000259" key="8">
    <source>
        <dbReference type="PROSITE" id="PS51372"/>
    </source>
</evidence>
<evidence type="ECO:0000313" key="10">
    <source>
        <dbReference type="Proteomes" id="UP000460949"/>
    </source>
</evidence>
<dbReference type="GO" id="GO:0008982">
    <property type="term" value="F:protein-N(PI)-phosphohistidine-sugar phosphotransferase activity"/>
    <property type="evidence" value="ECO:0007669"/>
    <property type="project" value="InterPro"/>
</dbReference>
<dbReference type="InterPro" id="IPR036388">
    <property type="entry name" value="WH-like_DNA-bd_sf"/>
</dbReference>
<dbReference type="SUPFAM" id="SSF63520">
    <property type="entry name" value="PTS-regulatory domain, PRD"/>
    <property type="match status" value="2"/>
</dbReference>